<reference evidence="2" key="1">
    <citation type="journal article" date="2019" name="Int. J. Syst. Evol. Microbiol.">
        <title>The Global Catalogue of Microorganisms (GCM) 10K type strain sequencing project: providing services to taxonomists for standard genome sequencing and annotation.</title>
        <authorList>
            <consortium name="The Broad Institute Genomics Platform"/>
            <consortium name="The Broad Institute Genome Sequencing Center for Infectious Disease"/>
            <person name="Wu L."/>
            <person name="Ma J."/>
        </authorList>
    </citation>
    <scope>NUCLEOTIDE SEQUENCE [LARGE SCALE GENOMIC DNA]</scope>
    <source>
        <strain evidence="2">JCM 17986</strain>
    </source>
</reference>
<sequence>MVLVSGCSSPAKAKKVPDDLCAVMTAPPLTRLLAGGTPQHRAKNDKLTSRADCELSSGADDFEVDLERHGGTKKHGASYWSQRAYKSTKDSHTWTYRCSNPPASPRLGKDSFECRSDKRLEITVRKGKDVLSLVLTGPRAAQPDAVEVLRGYADQIVKVL</sequence>
<evidence type="ECO:0000313" key="1">
    <source>
        <dbReference type="EMBL" id="GAA4985985.1"/>
    </source>
</evidence>
<name>A0ABP9I2E5_9ACTN</name>
<keyword evidence="2" id="KW-1185">Reference proteome</keyword>
<accession>A0ABP9I2E5</accession>
<comment type="caution">
    <text evidence="1">The sequence shown here is derived from an EMBL/GenBank/DDBJ whole genome shotgun (WGS) entry which is preliminary data.</text>
</comment>
<evidence type="ECO:0000313" key="2">
    <source>
        <dbReference type="Proteomes" id="UP001500466"/>
    </source>
</evidence>
<gene>
    <name evidence="1" type="ORF">GCM10023205_65600</name>
</gene>
<evidence type="ECO:0008006" key="3">
    <source>
        <dbReference type="Google" id="ProtNLM"/>
    </source>
</evidence>
<proteinExistence type="predicted"/>
<organism evidence="1 2">
    <name type="scientific">Yinghuangia aomiensis</name>
    <dbReference type="NCBI Taxonomy" id="676205"/>
    <lineage>
        <taxon>Bacteria</taxon>
        <taxon>Bacillati</taxon>
        <taxon>Actinomycetota</taxon>
        <taxon>Actinomycetes</taxon>
        <taxon>Kitasatosporales</taxon>
        <taxon>Streptomycetaceae</taxon>
        <taxon>Yinghuangia</taxon>
    </lineage>
</organism>
<dbReference type="Proteomes" id="UP001500466">
    <property type="component" value="Unassembled WGS sequence"/>
</dbReference>
<dbReference type="EMBL" id="BAABHS010000031">
    <property type="protein sequence ID" value="GAA4985985.1"/>
    <property type="molecule type" value="Genomic_DNA"/>
</dbReference>
<protein>
    <recommendedName>
        <fullName evidence="3">DUF3558 domain-containing protein</fullName>
    </recommendedName>
</protein>